<protein>
    <submittedName>
        <fullName evidence="2">Uncharacterized protein</fullName>
    </submittedName>
</protein>
<gene>
    <name evidence="2" type="ORF">LSALG_LOCUS675</name>
</gene>
<feature type="compositionally biased region" description="Acidic residues" evidence="1">
    <location>
        <begin position="10"/>
        <end position="20"/>
    </location>
</feature>
<evidence type="ECO:0000313" key="2">
    <source>
        <dbReference type="EMBL" id="CAI9259803.1"/>
    </source>
</evidence>
<feature type="compositionally biased region" description="Polar residues" evidence="1">
    <location>
        <begin position="38"/>
        <end position="51"/>
    </location>
</feature>
<evidence type="ECO:0000313" key="3">
    <source>
        <dbReference type="Proteomes" id="UP001177003"/>
    </source>
</evidence>
<name>A0AA35Y6M8_LACSI</name>
<proteinExistence type="predicted"/>
<dbReference type="EMBL" id="OX465086">
    <property type="protein sequence ID" value="CAI9259803.1"/>
    <property type="molecule type" value="Genomic_DNA"/>
</dbReference>
<accession>A0AA35Y6M8</accession>
<feature type="region of interest" description="Disordered" evidence="1">
    <location>
        <begin position="1"/>
        <end position="55"/>
    </location>
</feature>
<sequence>MSSDSHISVDLDDDNDDIEEIQPPPRPMGNDKVKGKGNATSSNSSVKTGRSTKSEEMIVQMTQLNTTFDKHTIETDQLMEYSLLMHDHNGKKIQHASSSVASHLHLRPLLQLATPPPTTPDDNDYTYFHSFGQ</sequence>
<evidence type="ECO:0000256" key="1">
    <source>
        <dbReference type="SAM" id="MobiDB-lite"/>
    </source>
</evidence>
<dbReference type="Proteomes" id="UP001177003">
    <property type="component" value="Chromosome 0"/>
</dbReference>
<reference evidence="2" key="1">
    <citation type="submission" date="2023-04" db="EMBL/GenBank/DDBJ databases">
        <authorList>
            <person name="Vijverberg K."/>
            <person name="Xiong W."/>
            <person name="Schranz E."/>
        </authorList>
    </citation>
    <scope>NUCLEOTIDE SEQUENCE</scope>
</reference>
<keyword evidence="3" id="KW-1185">Reference proteome</keyword>
<organism evidence="2 3">
    <name type="scientific">Lactuca saligna</name>
    <name type="common">Willowleaf lettuce</name>
    <dbReference type="NCBI Taxonomy" id="75948"/>
    <lineage>
        <taxon>Eukaryota</taxon>
        <taxon>Viridiplantae</taxon>
        <taxon>Streptophyta</taxon>
        <taxon>Embryophyta</taxon>
        <taxon>Tracheophyta</taxon>
        <taxon>Spermatophyta</taxon>
        <taxon>Magnoliopsida</taxon>
        <taxon>eudicotyledons</taxon>
        <taxon>Gunneridae</taxon>
        <taxon>Pentapetalae</taxon>
        <taxon>asterids</taxon>
        <taxon>campanulids</taxon>
        <taxon>Asterales</taxon>
        <taxon>Asteraceae</taxon>
        <taxon>Cichorioideae</taxon>
        <taxon>Cichorieae</taxon>
        <taxon>Lactucinae</taxon>
        <taxon>Lactuca</taxon>
    </lineage>
</organism>
<dbReference type="AlphaFoldDB" id="A0AA35Y6M8"/>